<evidence type="ECO:0008006" key="4">
    <source>
        <dbReference type="Google" id="ProtNLM"/>
    </source>
</evidence>
<protein>
    <recommendedName>
        <fullName evidence="4">Peptidase MA-like domain-containing protein</fullName>
    </recommendedName>
</protein>
<dbReference type="EMBL" id="WMET01000001">
    <property type="protein sequence ID" value="MYL18856.1"/>
    <property type="molecule type" value="Genomic_DNA"/>
</dbReference>
<feature type="transmembrane region" description="Helical" evidence="1">
    <location>
        <begin position="23"/>
        <end position="44"/>
    </location>
</feature>
<dbReference type="Gene3D" id="1.25.40.10">
    <property type="entry name" value="Tetratricopeptide repeat domain"/>
    <property type="match status" value="1"/>
</dbReference>
<feature type="transmembrane region" description="Helical" evidence="1">
    <location>
        <begin position="84"/>
        <end position="109"/>
    </location>
</feature>
<reference evidence="2 3" key="1">
    <citation type="submission" date="2019-11" db="EMBL/GenBank/DDBJ databases">
        <title>Genome sequences of 17 halophilic strains isolated from different environments.</title>
        <authorList>
            <person name="Furrow R.E."/>
        </authorList>
    </citation>
    <scope>NUCLEOTIDE SEQUENCE [LARGE SCALE GENOMIC DNA]</scope>
    <source>
        <strain evidence="2 3">22511_23_Filter</strain>
    </source>
</reference>
<sequence>MNKVVRFTNQPMVYGGIQILKRISLMVLSSLCFITVYFIFSLWLSAKQSMVVSLVIALFMFGIIICGIICLFKPIKYLPKKRSTNLTLIILSGVVSIATIFITLFNYGFEKSAYDHESIDSFTASDKISFYHKMVLDTSSAKQDTEDFSSEQVGAFTFYYDGQDNKKWINSSVKAVEAKKNQFSSIFNLKEKPPVKIILYNNIPTPENAPKPVEGSIGGYYVASEETIYLQVPSGNKREREFQRKVVHEYTHHLFNTLIKKYDLSFADFPMWFHEGLATYVGSINVGVGDNYIRELEYLNFNQMKTPAQINDHLRSPYNPYFQSMWFINHLLNDVGNDLITKIIKEKKNNGFDQSFKNVTGMGLETYSNEFLQRLRNVSSDLIAARKESNSKIALEKALEVNAIVPNLYQSNIQLEKIYMKLGNFNKSKEYAQRLVDQNPEEPSPYHGLSTQVVVEDLERAIQLSKLSVKHANEDEFSFYQGKLENLTSVQQEVEEGGPLLGYLKIFRNDYVQSDILREQLIKELLNKYPNVESGRKEMVSLFES</sequence>
<organism evidence="2 3">
    <name type="scientific">Halobacillus litoralis</name>
    <dbReference type="NCBI Taxonomy" id="45668"/>
    <lineage>
        <taxon>Bacteria</taxon>
        <taxon>Bacillati</taxon>
        <taxon>Bacillota</taxon>
        <taxon>Bacilli</taxon>
        <taxon>Bacillales</taxon>
        <taxon>Bacillaceae</taxon>
        <taxon>Halobacillus</taxon>
    </lineage>
</organism>
<evidence type="ECO:0000313" key="3">
    <source>
        <dbReference type="Proteomes" id="UP000460949"/>
    </source>
</evidence>
<accession>A0A845DN69</accession>
<evidence type="ECO:0000256" key="1">
    <source>
        <dbReference type="SAM" id="Phobius"/>
    </source>
</evidence>
<comment type="caution">
    <text evidence="2">The sequence shown here is derived from an EMBL/GenBank/DDBJ whole genome shotgun (WGS) entry which is preliminary data.</text>
</comment>
<dbReference type="AlphaFoldDB" id="A0A845DN69"/>
<evidence type="ECO:0000313" key="2">
    <source>
        <dbReference type="EMBL" id="MYL18856.1"/>
    </source>
</evidence>
<proteinExistence type="predicted"/>
<keyword evidence="1" id="KW-1133">Transmembrane helix</keyword>
<gene>
    <name evidence="2" type="ORF">GLW04_03080</name>
</gene>
<dbReference type="InterPro" id="IPR011990">
    <property type="entry name" value="TPR-like_helical_dom_sf"/>
</dbReference>
<name>A0A845DN69_9BACI</name>
<keyword evidence="1" id="KW-0472">Membrane</keyword>
<dbReference type="SUPFAM" id="SSF81901">
    <property type="entry name" value="HCP-like"/>
    <property type="match status" value="1"/>
</dbReference>
<feature type="transmembrane region" description="Helical" evidence="1">
    <location>
        <begin position="50"/>
        <end position="72"/>
    </location>
</feature>
<dbReference type="Proteomes" id="UP000460949">
    <property type="component" value="Unassembled WGS sequence"/>
</dbReference>
<keyword evidence="1" id="KW-0812">Transmembrane</keyword>
<dbReference type="RefSeq" id="WP_160835297.1">
    <property type="nucleotide sequence ID" value="NZ_WMET01000001.1"/>
</dbReference>